<evidence type="ECO:0000313" key="2">
    <source>
        <dbReference type="EMBL" id="GMF30552.1"/>
    </source>
</evidence>
<feature type="compositionally biased region" description="Low complexity" evidence="1">
    <location>
        <begin position="167"/>
        <end position="180"/>
    </location>
</feature>
<feature type="region of interest" description="Disordered" evidence="1">
    <location>
        <begin position="196"/>
        <end position="247"/>
    </location>
</feature>
<feature type="region of interest" description="Disordered" evidence="1">
    <location>
        <begin position="81"/>
        <end position="184"/>
    </location>
</feature>
<comment type="caution">
    <text evidence="2">The sequence shown here is derived from an EMBL/GenBank/DDBJ whole genome shotgun (WGS) entry which is preliminary data.</text>
</comment>
<feature type="region of interest" description="Disordered" evidence="1">
    <location>
        <begin position="1"/>
        <end position="20"/>
    </location>
</feature>
<name>A0A9W6UCS0_9STRA</name>
<dbReference type="AlphaFoldDB" id="A0A9W6UCS0"/>
<sequence>MKAPDREGEDPIQGAPSWSDVDLKYGFHQKELRDFLALDPVMPMLELKQIRDLPGPLAPPQMATVQLDAVKSLMSLLKEAGLADGPSRRDPGEARSSNARSKASHTYIGSTGCRTASRYVSAAKVTDTSSEPRRMSLGPSGAAMLQARSQIQQGEKSKPRSKRQPIAPTDPTTPASDTSAVRLETYFQTAMSRLLKAQQALPSPPTPTGIQNPGSQDVEMLSAGSPDPDPHWEYGPDDTSRRRLGPP</sequence>
<dbReference type="Proteomes" id="UP001165121">
    <property type="component" value="Unassembled WGS sequence"/>
</dbReference>
<evidence type="ECO:0000256" key="1">
    <source>
        <dbReference type="SAM" id="MobiDB-lite"/>
    </source>
</evidence>
<evidence type="ECO:0000313" key="3">
    <source>
        <dbReference type="Proteomes" id="UP001165121"/>
    </source>
</evidence>
<dbReference type="EMBL" id="BSXT01000586">
    <property type="protein sequence ID" value="GMF30552.1"/>
    <property type="molecule type" value="Genomic_DNA"/>
</dbReference>
<dbReference type="OrthoDB" id="128523at2759"/>
<proteinExistence type="predicted"/>
<keyword evidence="3" id="KW-1185">Reference proteome</keyword>
<protein>
    <submittedName>
        <fullName evidence="2">Unnamed protein product</fullName>
    </submittedName>
</protein>
<gene>
    <name evidence="2" type="ORF">Pfra01_000679300</name>
</gene>
<reference evidence="2" key="1">
    <citation type="submission" date="2023-04" db="EMBL/GenBank/DDBJ databases">
        <title>Phytophthora fragariaefolia NBRC 109709.</title>
        <authorList>
            <person name="Ichikawa N."/>
            <person name="Sato H."/>
            <person name="Tonouchi N."/>
        </authorList>
    </citation>
    <scope>NUCLEOTIDE SEQUENCE</scope>
    <source>
        <strain evidence="2">NBRC 109709</strain>
    </source>
</reference>
<accession>A0A9W6UCS0</accession>
<feature type="compositionally biased region" description="Basic and acidic residues" evidence="1">
    <location>
        <begin position="228"/>
        <end position="241"/>
    </location>
</feature>
<organism evidence="2 3">
    <name type="scientific">Phytophthora fragariaefolia</name>
    <dbReference type="NCBI Taxonomy" id="1490495"/>
    <lineage>
        <taxon>Eukaryota</taxon>
        <taxon>Sar</taxon>
        <taxon>Stramenopiles</taxon>
        <taxon>Oomycota</taxon>
        <taxon>Peronosporomycetes</taxon>
        <taxon>Peronosporales</taxon>
        <taxon>Peronosporaceae</taxon>
        <taxon>Phytophthora</taxon>
    </lineage>
</organism>